<dbReference type="CDD" id="cd00171">
    <property type="entry name" value="Sec7"/>
    <property type="match status" value="1"/>
</dbReference>
<accession>A0A9P8LAD8</accession>
<feature type="compositionally biased region" description="Polar residues" evidence="2">
    <location>
        <begin position="1063"/>
        <end position="1076"/>
    </location>
</feature>
<dbReference type="PANTHER" id="PTHR10663:SF405">
    <property type="entry name" value="ARF GUANINE NUCLEOTIDE EXCHANGE FACTOR SYT1"/>
    <property type="match status" value="1"/>
</dbReference>
<feature type="compositionally biased region" description="Gly residues" evidence="2">
    <location>
        <begin position="183"/>
        <end position="193"/>
    </location>
</feature>
<dbReference type="InterPro" id="IPR023394">
    <property type="entry name" value="Sec7_C_sf"/>
</dbReference>
<feature type="compositionally biased region" description="Low complexity" evidence="2">
    <location>
        <begin position="367"/>
        <end position="380"/>
    </location>
</feature>
<feature type="region of interest" description="Disordered" evidence="2">
    <location>
        <begin position="367"/>
        <end position="424"/>
    </location>
</feature>
<feature type="coiled-coil region" evidence="1">
    <location>
        <begin position="945"/>
        <end position="972"/>
    </location>
</feature>
<feature type="compositionally biased region" description="Polar residues" evidence="2">
    <location>
        <begin position="291"/>
        <end position="303"/>
    </location>
</feature>
<dbReference type="GO" id="GO:0032012">
    <property type="term" value="P:regulation of ARF protein signal transduction"/>
    <property type="evidence" value="ECO:0007669"/>
    <property type="project" value="InterPro"/>
</dbReference>
<sequence length="1440" mass="157817">MPLPALLRRHRRSETDLRRHSTVDPIQYARHSEHVPRTRPSTDFLSPHHANHAIRPSAASLQSSNLRDLVPSDDSTRPSYESDSRPASRQANELPPKHRRFSLLRSRNASDSQLGARARAQAAQSRERQKPPAIITTAPTMDILEQPPKQRQRLRLPVGLKSRSHTNLAGQSSQNSAESFGKGKYGGGEGSISGNGSLRASRVTFDEPDRPPSLAAQNAPLNPPSYDESHASLPIPNPRASDSSRSDGSSGEPVAYATTTTTHTVSTTTTTTFFRLPRRKKERPSLFPLPTKTSLHEPSSGSPATPHASPNVCRESAGVSAPPTSPTTPVNFPGLKGEPDPGNPPALSSPTHAAFAAPGSAILRQDSTASIRSAKSSPSSLVPPMRLGQRGRSSTVGSQKDAPDDAALPTPPLPSSRTSTSTIGRNSFGLFNITLRLRQNSEPPFPRHISSGPGTPVSNNSKSNSLHLIREPITIPERAEDDTPAKYLARLEEAVSRGVVASILSKAGDPFAKAVLKSYMRSFKFFGDPMDMAIRKLLMEVDLPKETQQIDRVVQAFADRYHECNPGIYASPDQAYFIAFSLLILHTDVFNKNNKHKMQRQDYIKNTSGEGISDDILECFYDNISYTPFIHVEDDVDINGEKIVPHKSRRSLFTRGNTDPVKRASKEPVDPYTLIIDSKLDLLRPTLKDVMNLDDPYSYLGTADSLDPANLHKTFSRSAVLQIVSARSRPEAFMSPTTISNPEEAHPGVVDIKVTKVGLLWRKEAKKKKTRSPWQEWGAILTGSQLYFFRNTTWIKNLMHQYDAHHKHGHAGAPVTFKPPLENFKPDASMSTDDAVALLDSGYKKHKHAFVFVRHGGFEETFLADSEKEMNDWLAKLNYAAAFRTSGVRMRGLVGGNYEGQRTRGIRRLDTGNSGKSVQTPTGEVSILSGRIDTQLAQQILAARRQIMSQKISEAEEKLLSAQKQLDGQLRNARHLQILAPIQAKTREQVVLAAGRMAAKLKWVRMEMWKLRCHKDILQMDLEDEKRSAIDKHLRQQAISAPTPLPLSASDLQKDGADRLDSKTSQGGSPQRSPRTPTEARPSKSASSKEHDFGMDDIFHSPPHLSRQSSYQRNPPSWELPPLAFDSSPIHRGSMSSTHPVSPTLSSLTQPRSRSSGIGSDGQASYLDTTGRETPAVCADDSESDVLSGTGLVVTDGSSLGHKIVEASGEDDVQRVKPKKVSETEATEKSKVRRSLQRTLRDTHVPSHHRSKRGKDSGSSTIGAEAGSTSAEKEGLTRGAGSFTVHGKKASVITFGSEWQNVSPEERLRLRKQSQNDEVRLSAHAISDNEDDSSAFLPQISLRRESAASQSTATVRSFRRWESMGAPVDADAESLAALSVSDGRSTPLKVIQDQREEEGRLASSHSKETSTESGEEHKEERALSADGVSRHQPLPQAVSA</sequence>
<feature type="compositionally biased region" description="Polar residues" evidence="2">
    <location>
        <begin position="165"/>
        <end position="178"/>
    </location>
</feature>
<feature type="region of interest" description="Disordered" evidence="2">
    <location>
        <begin position="164"/>
        <end position="352"/>
    </location>
</feature>
<dbReference type="InterPro" id="IPR011993">
    <property type="entry name" value="PH-like_dom_sf"/>
</dbReference>
<dbReference type="GO" id="GO:0005085">
    <property type="term" value="F:guanyl-nucleotide exchange factor activity"/>
    <property type="evidence" value="ECO:0007669"/>
    <property type="project" value="InterPro"/>
</dbReference>
<dbReference type="Pfam" id="PF01369">
    <property type="entry name" value="Sec7"/>
    <property type="match status" value="1"/>
</dbReference>
<feature type="compositionally biased region" description="Polar residues" evidence="2">
    <location>
        <begin position="1134"/>
        <end position="1168"/>
    </location>
</feature>
<reference evidence="5" key="1">
    <citation type="submission" date="2021-03" db="EMBL/GenBank/DDBJ databases">
        <title>Comparative genomics and phylogenomic investigation of the class Geoglossomycetes provide insights into ecological specialization and systematics.</title>
        <authorList>
            <person name="Melie T."/>
            <person name="Pirro S."/>
            <person name="Miller A.N."/>
            <person name="Quandt A."/>
        </authorList>
    </citation>
    <scope>NUCLEOTIDE SEQUENCE</scope>
    <source>
        <strain evidence="5">CAQ_001_2017</strain>
    </source>
</reference>
<feature type="compositionally biased region" description="Basic and acidic residues" evidence="2">
    <location>
        <begin position="1052"/>
        <end position="1062"/>
    </location>
</feature>
<feature type="compositionally biased region" description="Basic and acidic residues" evidence="2">
    <location>
        <begin position="1212"/>
        <end position="1230"/>
    </location>
</feature>
<evidence type="ECO:0000259" key="4">
    <source>
        <dbReference type="PROSITE" id="PS50190"/>
    </source>
</evidence>
<feature type="compositionally biased region" description="Basic and acidic residues" evidence="2">
    <location>
        <begin position="13"/>
        <end position="22"/>
    </location>
</feature>
<dbReference type="Proteomes" id="UP000750711">
    <property type="component" value="Unassembled WGS sequence"/>
</dbReference>
<dbReference type="SUPFAM" id="SSF50729">
    <property type="entry name" value="PH domain-like"/>
    <property type="match status" value="1"/>
</dbReference>
<keyword evidence="1" id="KW-0175">Coiled coil</keyword>
<keyword evidence="6" id="KW-1185">Reference proteome</keyword>
<dbReference type="Gene3D" id="1.10.1000.11">
    <property type="entry name" value="Arf Nucleotide-binding Site Opener,domain 2"/>
    <property type="match status" value="1"/>
</dbReference>
<dbReference type="SMART" id="SM00222">
    <property type="entry name" value="Sec7"/>
    <property type="match status" value="1"/>
</dbReference>
<dbReference type="InterPro" id="IPR035999">
    <property type="entry name" value="Sec7_dom_sf"/>
</dbReference>
<feature type="region of interest" description="Disordered" evidence="2">
    <location>
        <begin position="1381"/>
        <end position="1440"/>
    </location>
</feature>
<gene>
    <name evidence="5" type="ORF">GP486_004809</name>
</gene>
<feature type="compositionally biased region" description="Low complexity" evidence="2">
    <location>
        <begin position="258"/>
        <end position="272"/>
    </location>
</feature>
<dbReference type="InterPro" id="IPR001849">
    <property type="entry name" value="PH_domain"/>
</dbReference>
<dbReference type="FunFam" id="1.10.1000.11:FF:000002">
    <property type="entry name" value="Cytohesin 1"/>
    <property type="match status" value="1"/>
</dbReference>
<protein>
    <submittedName>
        <fullName evidence="5">Uncharacterized protein</fullName>
    </submittedName>
</protein>
<feature type="compositionally biased region" description="Polar residues" evidence="2">
    <location>
        <begin position="1106"/>
        <end position="1115"/>
    </location>
</feature>
<name>A0A9P8LAD8_9PEZI</name>
<feature type="region of interest" description="Disordered" evidence="2">
    <location>
        <begin position="1"/>
        <end position="151"/>
    </location>
</feature>
<evidence type="ECO:0000313" key="6">
    <source>
        <dbReference type="Proteomes" id="UP000750711"/>
    </source>
</evidence>
<evidence type="ECO:0000313" key="5">
    <source>
        <dbReference type="EMBL" id="KAH0558534.1"/>
    </source>
</evidence>
<evidence type="ECO:0000259" key="3">
    <source>
        <dbReference type="PROSITE" id="PS50003"/>
    </source>
</evidence>
<feature type="compositionally biased region" description="Basic and acidic residues" evidence="2">
    <location>
        <begin position="1392"/>
        <end position="1423"/>
    </location>
</feature>
<feature type="compositionally biased region" description="Low complexity" evidence="2">
    <location>
        <begin position="241"/>
        <end position="251"/>
    </location>
</feature>
<feature type="compositionally biased region" description="Polar residues" evidence="2">
    <location>
        <begin position="1257"/>
        <end position="1270"/>
    </location>
</feature>
<proteinExistence type="predicted"/>
<evidence type="ECO:0000256" key="1">
    <source>
        <dbReference type="SAM" id="Coils"/>
    </source>
</evidence>
<feature type="compositionally biased region" description="Basic and acidic residues" evidence="2">
    <location>
        <begin position="1087"/>
        <end position="1099"/>
    </location>
</feature>
<dbReference type="PROSITE" id="PS50190">
    <property type="entry name" value="SEC7"/>
    <property type="match status" value="1"/>
</dbReference>
<organism evidence="5 6">
    <name type="scientific">Trichoglossum hirsutum</name>
    <dbReference type="NCBI Taxonomy" id="265104"/>
    <lineage>
        <taxon>Eukaryota</taxon>
        <taxon>Fungi</taxon>
        <taxon>Dikarya</taxon>
        <taxon>Ascomycota</taxon>
        <taxon>Pezizomycotina</taxon>
        <taxon>Geoglossomycetes</taxon>
        <taxon>Geoglossales</taxon>
        <taxon>Geoglossaceae</taxon>
        <taxon>Trichoglossum</taxon>
    </lineage>
</organism>
<feature type="domain" description="PH" evidence="3">
    <location>
        <begin position="753"/>
        <end position="882"/>
    </location>
</feature>
<feature type="region of interest" description="Disordered" evidence="2">
    <location>
        <begin position="1313"/>
        <end position="1333"/>
    </location>
</feature>
<feature type="compositionally biased region" description="Basic and acidic residues" evidence="2">
    <location>
        <begin position="74"/>
        <end position="86"/>
    </location>
</feature>
<comment type="caution">
    <text evidence="5">The sequence shown here is derived from an EMBL/GenBank/DDBJ whole genome shotgun (WGS) entry which is preliminary data.</text>
</comment>
<dbReference type="PANTHER" id="PTHR10663">
    <property type="entry name" value="GUANYL-NUCLEOTIDE EXCHANGE FACTOR"/>
    <property type="match status" value="1"/>
</dbReference>
<dbReference type="SUPFAM" id="SSF48425">
    <property type="entry name" value="Sec7 domain"/>
    <property type="match status" value="1"/>
</dbReference>
<dbReference type="PROSITE" id="PS50003">
    <property type="entry name" value="PH_DOMAIN"/>
    <property type="match status" value="1"/>
</dbReference>
<dbReference type="Gene3D" id="2.30.29.30">
    <property type="entry name" value="Pleckstrin-homology domain (PH domain)/Phosphotyrosine-binding domain (PTB)"/>
    <property type="match status" value="1"/>
</dbReference>
<feature type="region of interest" description="Disordered" evidence="2">
    <location>
        <begin position="1036"/>
        <end position="1283"/>
    </location>
</feature>
<dbReference type="Pfam" id="PF00169">
    <property type="entry name" value="PH"/>
    <property type="match status" value="1"/>
</dbReference>
<dbReference type="InterPro" id="IPR000904">
    <property type="entry name" value="Sec7_dom"/>
</dbReference>
<dbReference type="SMART" id="SM00233">
    <property type="entry name" value="PH"/>
    <property type="match status" value="1"/>
</dbReference>
<feature type="domain" description="SEC7" evidence="4">
    <location>
        <begin position="468"/>
        <end position="639"/>
    </location>
</feature>
<evidence type="ECO:0000256" key="2">
    <source>
        <dbReference type="SAM" id="MobiDB-lite"/>
    </source>
</evidence>
<dbReference type="EMBL" id="JAGHQM010000816">
    <property type="protein sequence ID" value="KAH0558534.1"/>
    <property type="molecule type" value="Genomic_DNA"/>
</dbReference>